<dbReference type="Pfam" id="PF00067">
    <property type="entry name" value="p450"/>
    <property type="match status" value="1"/>
</dbReference>
<keyword evidence="3 5" id="KW-0408">Iron</keyword>
<dbReference type="SUPFAM" id="SSF48264">
    <property type="entry name" value="Cytochrome P450"/>
    <property type="match status" value="1"/>
</dbReference>
<dbReference type="PANTHER" id="PTHR24300">
    <property type="entry name" value="CYTOCHROME P450 508A4-RELATED"/>
    <property type="match status" value="1"/>
</dbReference>
<evidence type="ECO:0000313" key="8">
    <source>
        <dbReference type="Proteomes" id="UP001432322"/>
    </source>
</evidence>
<name>A0AAV5VVF3_9BILA</name>
<reference evidence="7" key="1">
    <citation type="submission" date="2023-10" db="EMBL/GenBank/DDBJ databases">
        <title>Genome assembly of Pristionchus species.</title>
        <authorList>
            <person name="Yoshida K."/>
            <person name="Sommer R.J."/>
        </authorList>
    </citation>
    <scope>NUCLEOTIDE SEQUENCE</scope>
    <source>
        <strain evidence="7">RS5133</strain>
    </source>
</reference>
<dbReference type="EMBL" id="BTSY01000004">
    <property type="protein sequence ID" value="GMT22343.1"/>
    <property type="molecule type" value="Genomic_DNA"/>
</dbReference>
<evidence type="ECO:0008006" key="9">
    <source>
        <dbReference type="Google" id="ProtNLM"/>
    </source>
</evidence>
<evidence type="ECO:0000256" key="3">
    <source>
        <dbReference type="ARBA" id="ARBA00023004"/>
    </source>
</evidence>
<comment type="similarity">
    <text evidence="1 6">Belongs to the cytochrome P450 family.</text>
</comment>
<keyword evidence="8" id="KW-1185">Reference proteome</keyword>
<dbReference type="FunFam" id="1.10.630.10:FF:000125">
    <property type="entry name" value="Probable cytochrome P450 CYP36A1"/>
    <property type="match status" value="1"/>
</dbReference>
<dbReference type="CDD" id="cd20617">
    <property type="entry name" value="CYP1_2-like"/>
    <property type="match status" value="1"/>
</dbReference>
<keyword evidence="6" id="KW-0560">Oxidoreductase</keyword>
<dbReference type="PRINTS" id="PR00385">
    <property type="entry name" value="P450"/>
</dbReference>
<dbReference type="PANTHER" id="PTHR24300:SF375">
    <property type="entry name" value="CYTOCHROME P450 FAMILY"/>
    <property type="match status" value="1"/>
</dbReference>
<dbReference type="GO" id="GO:0006805">
    <property type="term" value="P:xenobiotic metabolic process"/>
    <property type="evidence" value="ECO:0007669"/>
    <property type="project" value="TreeGrafter"/>
</dbReference>
<dbReference type="GO" id="GO:0006082">
    <property type="term" value="P:organic acid metabolic process"/>
    <property type="evidence" value="ECO:0007669"/>
    <property type="project" value="TreeGrafter"/>
</dbReference>
<keyword evidence="2 5" id="KW-0479">Metal-binding</keyword>
<protein>
    <recommendedName>
        <fullName evidence="9">Cytochrome P450</fullName>
    </recommendedName>
</protein>
<dbReference type="AlphaFoldDB" id="A0AAV5VVF3"/>
<gene>
    <name evidence="7" type="ORF">PFISCL1PPCAC_13640</name>
</gene>
<organism evidence="7 8">
    <name type="scientific">Pristionchus fissidentatus</name>
    <dbReference type="NCBI Taxonomy" id="1538716"/>
    <lineage>
        <taxon>Eukaryota</taxon>
        <taxon>Metazoa</taxon>
        <taxon>Ecdysozoa</taxon>
        <taxon>Nematoda</taxon>
        <taxon>Chromadorea</taxon>
        <taxon>Rhabditida</taxon>
        <taxon>Rhabditina</taxon>
        <taxon>Diplogasteromorpha</taxon>
        <taxon>Diplogasteroidea</taxon>
        <taxon>Neodiplogasteridae</taxon>
        <taxon>Pristionchus</taxon>
    </lineage>
</organism>
<feature type="binding site" description="axial binding residue" evidence="5">
    <location>
        <position position="439"/>
    </location>
    <ligand>
        <name>heme</name>
        <dbReference type="ChEBI" id="CHEBI:30413"/>
    </ligand>
    <ligandPart>
        <name>Fe</name>
        <dbReference type="ChEBI" id="CHEBI:18248"/>
    </ligandPart>
</feature>
<proteinExistence type="inferred from homology"/>
<dbReference type="InterPro" id="IPR050182">
    <property type="entry name" value="Cytochrome_P450_fam2"/>
</dbReference>
<comment type="caution">
    <text evidence="7">The sequence shown here is derived from an EMBL/GenBank/DDBJ whole genome shotgun (WGS) entry which is preliminary data.</text>
</comment>
<dbReference type="InterPro" id="IPR036396">
    <property type="entry name" value="Cyt_P450_sf"/>
</dbReference>
<sequence>MIIYIVLLALVALVCYSMFINRIKGLPPGPPPLPVLGNLHQFEMDLSKKFSGWKKNYGKVFTIWMPNPTVVITDHKLMQEHIIKDGDKFGDRVNPKEMMNLLVGGEYGLLFNENKMWREQRRFALHALRNVGYNSATMQDTAINYAQDIISRWKEQSAGGRPVDVTMGLMVGVANIVWQQTFGRTLPYDDPLLEKVKELTQNLLEKMKHPIITALDPFPFLCHFDGLLGSPIKAMAAVNSEILQLLEDELKLVEKHFNEDEAPKCYADAFIGEMKRREAKGEELGSYTRIQLVAACYDLWTAGFETTVTTLRTIIHFMINNPEVQRRAQREIDEKIGKRTIHMEDQKILHYCNAVIQEVQRLEGIAPLSLPRLVSEPVNIDGYDIPVGTAVIPEYSLIHLDENEYERPDFFCPERHINDKGEFVKDPRITPFSVGKRACLGEGLARMELFIYFSTYIQHLTFSSVGKVPPRLNVQIFFTRSPAPFDVLISSRN</sequence>
<dbReference type="InterPro" id="IPR001128">
    <property type="entry name" value="Cyt_P450"/>
</dbReference>
<keyword evidence="4 6" id="KW-0503">Monooxygenase</keyword>
<evidence type="ECO:0000313" key="7">
    <source>
        <dbReference type="EMBL" id="GMT22343.1"/>
    </source>
</evidence>
<comment type="cofactor">
    <cofactor evidence="5">
        <name>heme</name>
        <dbReference type="ChEBI" id="CHEBI:30413"/>
    </cofactor>
</comment>
<dbReference type="Proteomes" id="UP001432322">
    <property type="component" value="Unassembled WGS sequence"/>
</dbReference>
<dbReference type="InterPro" id="IPR017972">
    <property type="entry name" value="Cyt_P450_CS"/>
</dbReference>
<dbReference type="PROSITE" id="PS00086">
    <property type="entry name" value="CYTOCHROME_P450"/>
    <property type="match status" value="1"/>
</dbReference>
<evidence type="ECO:0000256" key="4">
    <source>
        <dbReference type="ARBA" id="ARBA00023033"/>
    </source>
</evidence>
<dbReference type="GO" id="GO:0005737">
    <property type="term" value="C:cytoplasm"/>
    <property type="evidence" value="ECO:0007669"/>
    <property type="project" value="TreeGrafter"/>
</dbReference>
<keyword evidence="5 6" id="KW-0349">Heme</keyword>
<dbReference type="Gene3D" id="1.10.630.10">
    <property type="entry name" value="Cytochrome P450"/>
    <property type="match status" value="1"/>
</dbReference>
<dbReference type="PRINTS" id="PR00463">
    <property type="entry name" value="EP450I"/>
</dbReference>
<evidence type="ECO:0000256" key="1">
    <source>
        <dbReference type="ARBA" id="ARBA00010617"/>
    </source>
</evidence>
<dbReference type="GO" id="GO:0005506">
    <property type="term" value="F:iron ion binding"/>
    <property type="evidence" value="ECO:0007669"/>
    <property type="project" value="InterPro"/>
</dbReference>
<dbReference type="GO" id="GO:0016712">
    <property type="term" value="F:oxidoreductase activity, acting on paired donors, with incorporation or reduction of molecular oxygen, reduced flavin or flavoprotein as one donor, and incorporation of one atom of oxygen"/>
    <property type="evidence" value="ECO:0007669"/>
    <property type="project" value="TreeGrafter"/>
</dbReference>
<evidence type="ECO:0000256" key="2">
    <source>
        <dbReference type="ARBA" id="ARBA00022723"/>
    </source>
</evidence>
<dbReference type="GO" id="GO:0020037">
    <property type="term" value="F:heme binding"/>
    <property type="evidence" value="ECO:0007669"/>
    <property type="project" value="InterPro"/>
</dbReference>
<evidence type="ECO:0000256" key="5">
    <source>
        <dbReference type="PIRSR" id="PIRSR602401-1"/>
    </source>
</evidence>
<evidence type="ECO:0000256" key="6">
    <source>
        <dbReference type="RuleBase" id="RU000461"/>
    </source>
</evidence>
<dbReference type="InterPro" id="IPR002401">
    <property type="entry name" value="Cyt_P450_E_grp-I"/>
</dbReference>
<accession>A0AAV5VVF3</accession>